<reference evidence="2 3" key="1">
    <citation type="submission" date="2023-12" db="EMBL/GenBank/DDBJ databases">
        <title>Novel species of the genus Arcicella isolated from rivers.</title>
        <authorList>
            <person name="Lu H."/>
        </authorList>
    </citation>
    <scope>NUCLEOTIDE SEQUENCE [LARGE SCALE GENOMIC DNA]</scope>
    <source>
        <strain evidence="2 3">KCTC 23307</strain>
    </source>
</reference>
<protein>
    <submittedName>
        <fullName evidence="2">Uncharacterized protein</fullName>
    </submittedName>
</protein>
<organism evidence="2 3">
    <name type="scientific">Arcicella rigui</name>
    <dbReference type="NCBI Taxonomy" id="797020"/>
    <lineage>
        <taxon>Bacteria</taxon>
        <taxon>Pseudomonadati</taxon>
        <taxon>Bacteroidota</taxon>
        <taxon>Cytophagia</taxon>
        <taxon>Cytophagales</taxon>
        <taxon>Flectobacillaceae</taxon>
        <taxon>Arcicella</taxon>
    </lineage>
</organism>
<gene>
    <name evidence="2" type="ORF">VB248_16440</name>
</gene>
<evidence type="ECO:0000313" key="2">
    <source>
        <dbReference type="EMBL" id="MEA5140740.1"/>
    </source>
</evidence>
<dbReference type="RefSeq" id="WP_323297894.1">
    <property type="nucleotide sequence ID" value="NZ_JAYFUM010000020.1"/>
</dbReference>
<evidence type="ECO:0000256" key="1">
    <source>
        <dbReference type="SAM" id="SignalP"/>
    </source>
</evidence>
<proteinExistence type="predicted"/>
<accession>A0ABU5QD30</accession>
<name>A0ABU5QD30_9BACT</name>
<dbReference type="EMBL" id="JAYFUM010000020">
    <property type="protein sequence ID" value="MEA5140740.1"/>
    <property type="molecule type" value="Genomic_DNA"/>
</dbReference>
<sequence>MKTLVKTFAIAVLSVMSFVSNASDNNEPTGSIKKPFAVGMYQTANTLQMNVLIEKTTNKDLYVSLKDEAGNVLHKERVGKKGTVYHGKFDLSELQDGKYSFEITDGETKVVKNVNIGTTKPEPVINDRFISMN</sequence>
<keyword evidence="3" id="KW-1185">Reference proteome</keyword>
<evidence type="ECO:0000313" key="3">
    <source>
        <dbReference type="Proteomes" id="UP001302949"/>
    </source>
</evidence>
<feature type="chain" id="PRO_5046630064" evidence="1">
    <location>
        <begin position="23"/>
        <end position="133"/>
    </location>
</feature>
<feature type="signal peptide" evidence="1">
    <location>
        <begin position="1"/>
        <end position="22"/>
    </location>
</feature>
<dbReference type="Proteomes" id="UP001302949">
    <property type="component" value="Unassembled WGS sequence"/>
</dbReference>
<comment type="caution">
    <text evidence="2">The sequence shown here is derived from an EMBL/GenBank/DDBJ whole genome shotgun (WGS) entry which is preliminary data.</text>
</comment>
<keyword evidence="1" id="KW-0732">Signal</keyword>